<dbReference type="KEGG" id="muc:MuYL_3284"/>
<gene>
    <name evidence="1" type="ORF">MuYL_3284</name>
</gene>
<dbReference type="Proteomes" id="UP000215002">
    <property type="component" value="Chromosome"/>
</dbReference>
<dbReference type="AlphaFoldDB" id="A0A223NZ54"/>
<proteinExistence type="predicted"/>
<evidence type="ECO:0000313" key="2">
    <source>
        <dbReference type="Proteomes" id="UP000215002"/>
    </source>
</evidence>
<name>A0A223NZ54_9SPHI</name>
<organism evidence="1 2">
    <name type="scientific">Mucilaginibacter xinganensis</name>
    <dbReference type="NCBI Taxonomy" id="1234841"/>
    <lineage>
        <taxon>Bacteria</taxon>
        <taxon>Pseudomonadati</taxon>
        <taxon>Bacteroidota</taxon>
        <taxon>Sphingobacteriia</taxon>
        <taxon>Sphingobacteriales</taxon>
        <taxon>Sphingobacteriaceae</taxon>
        <taxon>Mucilaginibacter</taxon>
    </lineage>
</organism>
<accession>A0A223NZ54</accession>
<evidence type="ECO:0000313" key="1">
    <source>
        <dbReference type="EMBL" id="ASU35169.1"/>
    </source>
</evidence>
<dbReference type="EMBL" id="CP022743">
    <property type="protein sequence ID" value="ASU35169.1"/>
    <property type="molecule type" value="Genomic_DNA"/>
</dbReference>
<keyword evidence="2" id="KW-1185">Reference proteome</keyword>
<sequence>MYLFNKTAFLCLITGNPFNFKAVITFIKQQKNWLFFTG</sequence>
<reference evidence="1 2" key="1">
    <citation type="submission" date="2017-08" db="EMBL/GenBank/DDBJ databases">
        <title>Complete genome sequence of Mucilaginibacter sp. strain BJC16-A31.</title>
        <authorList>
            <consortium name="Henan University of Science and Technology"/>
            <person name="You X."/>
        </authorList>
    </citation>
    <scope>NUCLEOTIDE SEQUENCE [LARGE SCALE GENOMIC DNA]</scope>
    <source>
        <strain evidence="1 2">BJC16-A31</strain>
    </source>
</reference>
<protein>
    <submittedName>
        <fullName evidence="1">Uncharacterized protein</fullName>
    </submittedName>
</protein>